<reference evidence="2" key="1">
    <citation type="journal article" date="2020" name="Stud. Mycol.">
        <title>101 Dothideomycetes genomes: a test case for predicting lifestyles and emergence of pathogens.</title>
        <authorList>
            <person name="Haridas S."/>
            <person name="Albert R."/>
            <person name="Binder M."/>
            <person name="Bloem J."/>
            <person name="Labutti K."/>
            <person name="Salamov A."/>
            <person name="Andreopoulos B."/>
            <person name="Baker S."/>
            <person name="Barry K."/>
            <person name="Bills G."/>
            <person name="Bluhm B."/>
            <person name="Cannon C."/>
            <person name="Castanera R."/>
            <person name="Culley D."/>
            <person name="Daum C."/>
            <person name="Ezra D."/>
            <person name="Gonzalez J."/>
            <person name="Henrissat B."/>
            <person name="Kuo A."/>
            <person name="Liang C."/>
            <person name="Lipzen A."/>
            <person name="Lutzoni F."/>
            <person name="Magnuson J."/>
            <person name="Mondo S."/>
            <person name="Nolan M."/>
            <person name="Ohm R."/>
            <person name="Pangilinan J."/>
            <person name="Park H.-J."/>
            <person name="Ramirez L."/>
            <person name="Alfaro M."/>
            <person name="Sun H."/>
            <person name="Tritt A."/>
            <person name="Yoshinaga Y."/>
            <person name="Zwiers L.-H."/>
            <person name="Turgeon B."/>
            <person name="Goodwin S."/>
            <person name="Spatafora J."/>
            <person name="Crous P."/>
            <person name="Grigoriev I."/>
        </authorList>
    </citation>
    <scope>NUCLEOTIDE SEQUENCE</scope>
    <source>
        <strain evidence="2">CBS 122367</strain>
    </source>
</reference>
<dbReference type="OrthoDB" id="1022638at2759"/>
<dbReference type="SUPFAM" id="SSF54695">
    <property type="entry name" value="POZ domain"/>
    <property type="match status" value="1"/>
</dbReference>
<dbReference type="EMBL" id="MU005606">
    <property type="protein sequence ID" value="KAF2679134.1"/>
    <property type="molecule type" value="Genomic_DNA"/>
</dbReference>
<keyword evidence="3" id="KW-1185">Reference proteome</keyword>
<sequence>MFNLTTAKVEKDVSLSLHGSHRTPYGRMLNTRGPMLRVVCAGETNRAVFPEQDTYYVHQNLITARSEFFKRATNGQWQESNERTVYLSGDKPSIFELYLNLVYTGNLATEDYSENNVPVHEYAALAKVYVLAEKLQDTKAKDFVLEAILLTFRATVYFILQRPPIEAIRIIYEGTPDTSLARKLMVDLYTEHGEQDWLEGESDIPHEFLYDITMRLFLQRTHQTIKSTSVCPLSRYHEVKSEE</sequence>
<dbReference type="CDD" id="cd18186">
    <property type="entry name" value="BTB_POZ_ZBTB_KLHL-like"/>
    <property type="match status" value="1"/>
</dbReference>
<name>A0A6G1ILL0_9PLEO</name>
<dbReference type="Proteomes" id="UP000799291">
    <property type="component" value="Unassembled WGS sequence"/>
</dbReference>
<dbReference type="InterPro" id="IPR000210">
    <property type="entry name" value="BTB/POZ_dom"/>
</dbReference>
<evidence type="ECO:0000259" key="1">
    <source>
        <dbReference type="PROSITE" id="PS50097"/>
    </source>
</evidence>
<dbReference type="AlphaFoldDB" id="A0A6G1ILL0"/>
<accession>A0A6G1ILL0</accession>
<feature type="domain" description="BTB" evidence="1">
    <location>
        <begin position="44"/>
        <end position="111"/>
    </location>
</feature>
<organism evidence="2 3">
    <name type="scientific">Lentithecium fluviatile CBS 122367</name>
    <dbReference type="NCBI Taxonomy" id="1168545"/>
    <lineage>
        <taxon>Eukaryota</taxon>
        <taxon>Fungi</taxon>
        <taxon>Dikarya</taxon>
        <taxon>Ascomycota</taxon>
        <taxon>Pezizomycotina</taxon>
        <taxon>Dothideomycetes</taxon>
        <taxon>Pleosporomycetidae</taxon>
        <taxon>Pleosporales</taxon>
        <taxon>Massarineae</taxon>
        <taxon>Lentitheciaceae</taxon>
        <taxon>Lentithecium</taxon>
    </lineage>
</organism>
<protein>
    <recommendedName>
        <fullName evidence="1">BTB domain-containing protein</fullName>
    </recommendedName>
</protein>
<dbReference type="Pfam" id="PF00651">
    <property type="entry name" value="BTB"/>
    <property type="match status" value="1"/>
</dbReference>
<evidence type="ECO:0000313" key="3">
    <source>
        <dbReference type="Proteomes" id="UP000799291"/>
    </source>
</evidence>
<dbReference type="Gene3D" id="3.30.710.10">
    <property type="entry name" value="Potassium Channel Kv1.1, Chain A"/>
    <property type="match status" value="1"/>
</dbReference>
<evidence type="ECO:0000313" key="2">
    <source>
        <dbReference type="EMBL" id="KAF2679134.1"/>
    </source>
</evidence>
<dbReference type="PROSITE" id="PS50097">
    <property type="entry name" value="BTB"/>
    <property type="match status" value="1"/>
</dbReference>
<gene>
    <name evidence="2" type="ORF">K458DRAFT_408387</name>
</gene>
<dbReference type="InterPro" id="IPR011333">
    <property type="entry name" value="SKP1/BTB/POZ_sf"/>
</dbReference>
<dbReference type="PANTHER" id="PTHR47843">
    <property type="entry name" value="BTB DOMAIN-CONTAINING PROTEIN-RELATED"/>
    <property type="match status" value="1"/>
</dbReference>
<dbReference type="PANTHER" id="PTHR47843:SF2">
    <property type="entry name" value="BTB DOMAIN-CONTAINING PROTEIN"/>
    <property type="match status" value="1"/>
</dbReference>
<proteinExistence type="predicted"/>